<dbReference type="Pfam" id="PF04973">
    <property type="entry name" value="NMN_transporter"/>
    <property type="match status" value="1"/>
</dbReference>
<evidence type="ECO:0000256" key="3">
    <source>
        <dbReference type="ARBA" id="ARBA00006669"/>
    </source>
</evidence>
<evidence type="ECO:0000256" key="2">
    <source>
        <dbReference type="ARBA" id="ARBA00004651"/>
    </source>
</evidence>
<dbReference type="Proteomes" id="UP001157134">
    <property type="component" value="Unassembled WGS sequence"/>
</dbReference>
<keyword evidence="9 10" id="KW-0472">Membrane</keyword>
<keyword evidence="6" id="KW-1003">Cell membrane</keyword>
<keyword evidence="12" id="KW-1185">Reference proteome</keyword>
<reference evidence="11 12" key="1">
    <citation type="submission" date="2023-03" db="EMBL/GenBank/DDBJ databases">
        <title>Thalassotalea loyana LMG 22536T draft genome sequence.</title>
        <authorList>
            <person name="Sawabe T."/>
        </authorList>
    </citation>
    <scope>NUCLEOTIDE SEQUENCE [LARGE SCALE GENOMIC DNA]</scope>
    <source>
        <strain evidence="11 12">LMG 22536</strain>
    </source>
</reference>
<sequence length="210" mass="24154">MDILESINYYMNLPFLETIAVITALLYVILAAKGNILCWPMALISTLLYTAIFYEVYLWMDSLLQVYYFGMAIWGWINWKKAKEQQTLGLPVTFLSIRFHGVAVASLVIISLAVGFLMDNYTPTDFPYIDAATTVFAVFATYLVVKRVVENWLYWVVIDIVSIFIYIEKGLAPTAFLFAFYTLFAIYGFVQWFKLYKGQQLQHSPAESLS</sequence>
<feature type="transmembrane region" description="Helical" evidence="10">
    <location>
        <begin position="152"/>
        <end position="168"/>
    </location>
</feature>
<evidence type="ECO:0000313" key="12">
    <source>
        <dbReference type="Proteomes" id="UP001157134"/>
    </source>
</evidence>
<feature type="transmembrane region" description="Helical" evidence="10">
    <location>
        <begin position="12"/>
        <end position="30"/>
    </location>
</feature>
<comment type="subcellular location">
    <subcellularLocation>
        <location evidence="2">Cell membrane</location>
        <topology evidence="2">Multi-pass membrane protein</topology>
    </subcellularLocation>
</comment>
<evidence type="ECO:0000256" key="10">
    <source>
        <dbReference type="SAM" id="Phobius"/>
    </source>
</evidence>
<feature type="transmembrane region" description="Helical" evidence="10">
    <location>
        <begin position="126"/>
        <end position="145"/>
    </location>
</feature>
<keyword evidence="5" id="KW-0813">Transport</keyword>
<evidence type="ECO:0000256" key="8">
    <source>
        <dbReference type="ARBA" id="ARBA00022989"/>
    </source>
</evidence>
<evidence type="ECO:0000256" key="6">
    <source>
        <dbReference type="ARBA" id="ARBA00022475"/>
    </source>
</evidence>
<comment type="caution">
    <text evidence="11">The sequence shown here is derived from an EMBL/GenBank/DDBJ whole genome shotgun (WGS) entry which is preliminary data.</text>
</comment>
<proteinExistence type="inferred from homology"/>
<dbReference type="RefSeq" id="WP_284299415.1">
    <property type="nucleotide sequence ID" value="NZ_BSSV01000006.1"/>
</dbReference>
<dbReference type="EMBL" id="BSSV01000006">
    <property type="protein sequence ID" value="GLX86408.1"/>
    <property type="molecule type" value="Genomic_DNA"/>
</dbReference>
<dbReference type="PANTHER" id="PTHR36122:SF2">
    <property type="entry name" value="NICOTINAMIDE RIBOSIDE TRANSPORTER PNUC"/>
    <property type="match status" value="1"/>
</dbReference>
<dbReference type="InterPro" id="IPR006419">
    <property type="entry name" value="NMN_transpt_PnuC"/>
</dbReference>
<organism evidence="11 12">
    <name type="scientific">Thalassotalea loyana</name>
    <dbReference type="NCBI Taxonomy" id="280483"/>
    <lineage>
        <taxon>Bacteria</taxon>
        <taxon>Pseudomonadati</taxon>
        <taxon>Pseudomonadota</taxon>
        <taxon>Gammaproteobacteria</taxon>
        <taxon>Alteromonadales</taxon>
        <taxon>Colwelliaceae</taxon>
        <taxon>Thalassotalea</taxon>
    </lineage>
</organism>
<evidence type="ECO:0000256" key="7">
    <source>
        <dbReference type="ARBA" id="ARBA00022692"/>
    </source>
</evidence>
<protein>
    <recommendedName>
        <fullName evidence="4">Nicotinamide riboside transporter PnuC</fullName>
    </recommendedName>
</protein>
<dbReference type="PANTHER" id="PTHR36122">
    <property type="entry name" value="NICOTINAMIDE RIBOSIDE TRANSPORTER PNUC"/>
    <property type="match status" value="1"/>
</dbReference>
<comment type="similarity">
    <text evidence="3">Belongs to the nicotinamide ribonucleoside (NR) uptake permease (TC 4.B.1) family.</text>
</comment>
<evidence type="ECO:0000256" key="9">
    <source>
        <dbReference type="ARBA" id="ARBA00023136"/>
    </source>
</evidence>
<evidence type="ECO:0000313" key="11">
    <source>
        <dbReference type="EMBL" id="GLX86408.1"/>
    </source>
</evidence>
<keyword evidence="8 10" id="KW-1133">Transmembrane helix</keyword>
<feature type="transmembrane region" description="Helical" evidence="10">
    <location>
        <begin position="37"/>
        <end position="57"/>
    </location>
</feature>
<dbReference type="NCBIfam" id="TIGR01528">
    <property type="entry name" value="NMN_trans_PnuC"/>
    <property type="match status" value="1"/>
</dbReference>
<feature type="transmembrane region" description="Helical" evidence="10">
    <location>
        <begin position="63"/>
        <end position="79"/>
    </location>
</feature>
<accession>A0ABQ6HE70</accession>
<keyword evidence="7 10" id="KW-0812">Transmembrane</keyword>
<name>A0ABQ6HE70_9GAMM</name>
<evidence type="ECO:0000256" key="4">
    <source>
        <dbReference type="ARBA" id="ARBA00017522"/>
    </source>
</evidence>
<feature type="transmembrane region" description="Helical" evidence="10">
    <location>
        <begin position="91"/>
        <end position="114"/>
    </location>
</feature>
<comment type="function">
    <text evidence="1">Required for nicotinamide riboside transport across the inner membrane.</text>
</comment>
<feature type="transmembrane region" description="Helical" evidence="10">
    <location>
        <begin position="174"/>
        <end position="193"/>
    </location>
</feature>
<gene>
    <name evidence="11" type="primary">pnuT</name>
    <name evidence="11" type="ORF">tloyanaT_26610</name>
</gene>
<evidence type="ECO:0000256" key="1">
    <source>
        <dbReference type="ARBA" id="ARBA00002672"/>
    </source>
</evidence>
<evidence type="ECO:0000256" key="5">
    <source>
        <dbReference type="ARBA" id="ARBA00022448"/>
    </source>
</evidence>